<dbReference type="EMBL" id="MN740593">
    <property type="protein sequence ID" value="QHS77660.1"/>
    <property type="molecule type" value="Genomic_DNA"/>
</dbReference>
<accession>A0A6C0ADW1</accession>
<proteinExistence type="predicted"/>
<dbReference type="AlphaFoldDB" id="A0A6C0ADW1"/>
<evidence type="ECO:0000313" key="1">
    <source>
        <dbReference type="EMBL" id="QHS77660.1"/>
    </source>
</evidence>
<protein>
    <submittedName>
        <fullName evidence="1">Uncharacterized protein</fullName>
    </submittedName>
</protein>
<organism evidence="1">
    <name type="scientific">viral metagenome</name>
    <dbReference type="NCBI Taxonomy" id="1070528"/>
    <lineage>
        <taxon>unclassified sequences</taxon>
        <taxon>metagenomes</taxon>
        <taxon>organismal metagenomes</taxon>
    </lineage>
</organism>
<sequence>MEILQAFCDSKNKKPKKMLAYWWDFSLVPWLHIKYLYEYVS</sequence>
<name>A0A6C0ADW1_9ZZZZ</name>
<reference evidence="1" key="1">
    <citation type="journal article" date="2020" name="Nature">
        <title>Giant virus diversity and host interactions through global metagenomics.</title>
        <authorList>
            <person name="Schulz F."/>
            <person name="Roux S."/>
            <person name="Paez-Espino D."/>
            <person name="Jungbluth S."/>
            <person name="Walsh D.A."/>
            <person name="Denef V.J."/>
            <person name="McMahon K.D."/>
            <person name="Konstantinidis K.T."/>
            <person name="Eloe-Fadrosh E.A."/>
            <person name="Kyrpides N.C."/>
            <person name="Woyke T."/>
        </authorList>
    </citation>
    <scope>NUCLEOTIDE SEQUENCE</scope>
    <source>
        <strain evidence="1">GVMAG-S-1021933-23</strain>
    </source>
</reference>